<dbReference type="HOGENOM" id="CLU_2260581_0_0_10"/>
<gene>
    <name evidence="1" type="ORF">Mucpa_1611</name>
</gene>
<accession>H1Y4D4</accession>
<dbReference type="Proteomes" id="UP000002774">
    <property type="component" value="Chromosome"/>
</dbReference>
<organism evidence="1 2">
    <name type="scientific">Mucilaginibacter paludis DSM 18603</name>
    <dbReference type="NCBI Taxonomy" id="714943"/>
    <lineage>
        <taxon>Bacteria</taxon>
        <taxon>Pseudomonadati</taxon>
        <taxon>Bacteroidota</taxon>
        <taxon>Sphingobacteriia</taxon>
        <taxon>Sphingobacteriales</taxon>
        <taxon>Sphingobacteriaceae</taxon>
        <taxon>Mucilaginibacter</taxon>
    </lineage>
</organism>
<dbReference type="OrthoDB" id="798790at2"/>
<reference evidence="1" key="1">
    <citation type="submission" date="2011-09" db="EMBL/GenBank/DDBJ databases">
        <title>The permanent draft genome of Mucilaginibacter paludis DSM 18603.</title>
        <authorList>
            <consortium name="US DOE Joint Genome Institute (JGI-PGF)"/>
            <person name="Lucas S."/>
            <person name="Han J."/>
            <person name="Lapidus A."/>
            <person name="Bruce D."/>
            <person name="Goodwin L."/>
            <person name="Pitluck S."/>
            <person name="Peters L."/>
            <person name="Kyrpides N."/>
            <person name="Mavromatis K."/>
            <person name="Ivanova N."/>
            <person name="Mikhailova N."/>
            <person name="Held B."/>
            <person name="Detter J.C."/>
            <person name="Tapia R."/>
            <person name="Han C."/>
            <person name="Land M."/>
            <person name="Hauser L."/>
            <person name="Markowitz V."/>
            <person name="Cheng J.-F."/>
            <person name="Hugenholtz P."/>
            <person name="Woyke T."/>
            <person name="Wu D."/>
            <person name="Tindall B."/>
            <person name="Brambilla E."/>
            <person name="Klenk H.-P."/>
            <person name="Eisen J.A."/>
        </authorList>
    </citation>
    <scope>NUCLEOTIDE SEQUENCE [LARGE SCALE GENOMIC DNA]</scope>
    <source>
        <strain evidence="1">DSM 18603</strain>
    </source>
</reference>
<dbReference type="AlphaFoldDB" id="H1Y4D4"/>
<protein>
    <submittedName>
        <fullName evidence="1">Uncharacterized protein</fullName>
    </submittedName>
</protein>
<name>H1Y4D4_9SPHI</name>
<dbReference type="EMBL" id="CM001403">
    <property type="protein sequence ID" value="EHQ25768.1"/>
    <property type="molecule type" value="Genomic_DNA"/>
</dbReference>
<dbReference type="RefSeq" id="WP_008505649.1">
    <property type="nucleotide sequence ID" value="NZ_CM001403.1"/>
</dbReference>
<evidence type="ECO:0000313" key="2">
    <source>
        <dbReference type="Proteomes" id="UP000002774"/>
    </source>
</evidence>
<dbReference type="eggNOG" id="ENOG5033GRX">
    <property type="taxonomic scope" value="Bacteria"/>
</dbReference>
<proteinExistence type="predicted"/>
<keyword evidence="2" id="KW-1185">Reference proteome</keyword>
<evidence type="ECO:0000313" key="1">
    <source>
        <dbReference type="EMBL" id="EHQ25768.1"/>
    </source>
</evidence>
<sequence>MNADVYLLLTGADQNSPEVIYSRNSDLKIRVYCVGETEHTLHANEIQLYGYCNGSLLIFETVEIQADDALDMIPAIRWYANYMDNPDMEILPDDPRIGQEIAV</sequence>